<keyword evidence="3" id="KW-0808">Transferase</keyword>
<evidence type="ECO:0000256" key="9">
    <source>
        <dbReference type="SAM" id="Coils"/>
    </source>
</evidence>
<dbReference type="CDD" id="cd14014">
    <property type="entry name" value="STKc_PknB_like"/>
    <property type="match status" value="1"/>
</dbReference>
<evidence type="ECO:0000256" key="2">
    <source>
        <dbReference type="ARBA" id="ARBA00022527"/>
    </source>
</evidence>
<dbReference type="GO" id="GO:0004674">
    <property type="term" value="F:protein serine/threonine kinase activity"/>
    <property type="evidence" value="ECO:0007669"/>
    <property type="project" value="UniProtKB-KW"/>
</dbReference>
<keyword evidence="4" id="KW-0547">Nucleotide-binding</keyword>
<evidence type="ECO:0000256" key="4">
    <source>
        <dbReference type="ARBA" id="ARBA00022741"/>
    </source>
</evidence>
<dbReference type="Pfam" id="PF12974">
    <property type="entry name" value="Phosphonate-bd"/>
    <property type="match status" value="1"/>
</dbReference>
<dbReference type="InterPro" id="IPR000719">
    <property type="entry name" value="Prot_kinase_dom"/>
</dbReference>
<comment type="catalytic activity">
    <reaction evidence="8">
        <text>L-seryl-[protein] + ATP = O-phospho-L-seryl-[protein] + ADP + H(+)</text>
        <dbReference type="Rhea" id="RHEA:17989"/>
        <dbReference type="Rhea" id="RHEA-COMP:9863"/>
        <dbReference type="Rhea" id="RHEA-COMP:11604"/>
        <dbReference type="ChEBI" id="CHEBI:15378"/>
        <dbReference type="ChEBI" id="CHEBI:29999"/>
        <dbReference type="ChEBI" id="CHEBI:30616"/>
        <dbReference type="ChEBI" id="CHEBI:83421"/>
        <dbReference type="ChEBI" id="CHEBI:456216"/>
        <dbReference type="EC" id="2.7.11.1"/>
    </reaction>
</comment>
<evidence type="ECO:0000256" key="7">
    <source>
        <dbReference type="ARBA" id="ARBA00047899"/>
    </source>
</evidence>
<keyword evidence="2 11" id="KW-0723">Serine/threonine-protein kinase</keyword>
<dbReference type="PANTHER" id="PTHR24363:SF0">
    <property type="entry name" value="SERINE_THREONINE KINASE LIKE DOMAIN CONTAINING 1"/>
    <property type="match status" value="1"/>
</dbReference>
<gene>
    <name evidence="11" type="ORF">PL9631_590006</name>
</gene>
<dbReference type="PROSITE" id="PS50011">
    <property type="entry name" value="PROTEIN_KINASE_DOM"/>
    <property type="match status" value="1"/>
</dbReference>
<keyword evidence="6" id="KW-0067">ATP-binding</keyword>
<evidence type="ECO:0000256" key="3">
    <source>
        <dbReference type="ARBA" id="ARBA00022679"/>
    </source>
</evidence>
<protein>
    <recommendedName>
        <fullName evidence="1">non-specific serine/threonine protein kinase</fullName>
        <ecNumber evidence="1">2.7.11.1</ecNumber>
    </recommendedName>
</protein>
<dbReference type="EMBL" id="CZCS02000200">
    <property type="protein sequence ID" value="VXD21611.1"/>
    <property type="molecule type" value="Genomic_DNA"/>
</dbReference>
<reference evidence="11" key="1">
    <citation type="submission" date="2019-10" db="EMBL/GenBank/DDBJ databases">
        <authorList>
            <consortium name="Genoscope - CEA"/>
            <person name="William W."/>
        </authorList>
    </citation>
    <scope>NUCLEOTIDE SEQUENCE [LARGE SCALE GENOMIC DNA]</scope>
    <source>
        <strain evidence="11">BBR_PRJEB10994</strain>
    </source>
</reference>
<dbReference type="Gene3D" id="1.10.510.10">
    <property type="entry name" value="Transferase(Phosphotransferase) domain 1"/>
    <property type="match status" value="1"/>
</dbReference>
<dbReference type="OrthoDB" id="481932at2"/>
<evidence type="ECO:0000313" key="12">
    <source>
        <dbReference type="Proteomes" id="UP000182190"/>
    </source>
</evidence>
<dbReference type="EC" id="2.7.11.1" evidence="1"/>
<dbReference type="InterPro" id="IPR011009">
    <property type="entry name" value="Kinase-like_dom_sf"/>
</dbReference>
<dbReference type="Proteomes" id="UP000182190">
    <property type="component" value="Unassembled WGS sequence"/>
</dbReference>
<keyword evidence="5 11" id="KW-0418">Kinase</keyword>
<evidence type="ECO:0000259" key="10">
    <source>
        <dbReference type="PROSITE" id="PS50011"/>
    </source>
</evidence>
<feature type="domain" description="Protein kinase" evidence="10">
    <location>
        <begin position="131"/>
        <end position="383"/>
    </location>
</feature>
<comment type="caution">
    <text evidence="11">The sequence shown here is derived from an EMBL/GenBank/DDBJ whole genome shotgun (WGS) entry which is preliminary data.</text>
</comment>
<evidence type="ECO:0000256" key="5">
    <source>
        <dbReference type="ARBA" id="ARBA00022777"/>
    </source>
</evidence>
<sequence>MSGNSPAEQHEKNYRIALKQLKNSHKLCIWYLKLNKKYTQDIPDFIEPVKPISVTVQESAVELKQLDDNYQALLSEIQKIQEQPKDTDKINKTILIAQNKAEEIKLESGEFETQSSNINLLPIGTILNNQYKIIEILSAGSFGQTYLANDTNSFDEKVVVKQFRPQSSDEETIKSAKSLFKREAQTLYKLNKIDSIPNLKAFFEEDNQFYLVQEFIDGNTLEEEILLENNGNKFSESRVTKLLQDILTSLNNLHSLSVIHRDIKPSNLIRNIDNKKIYLIDFGAVKQIVNNSTDGTIIIGTKGYMPFEQLQGQPQLNSDIYAVGMIVIQAATGLKISKINEGQWQVEAKHLSDHLICILEKMTAIDYKNRYRYVQEILDDLKIRKSTNVSSEPITSAVVSPITEIKYTSQPINNINTAKSKLLKPSLGLTIAGVVVGIAVLGFFIKSIPYFTKAKISIDTITIGTLEEPKRYTELRKHLETELIPSNFIDYIRGKKITVNINGDKTLSYQEAQQRITDKQWDVAFTLSPIISIHAKKQGYKYIASMFPDKPFYEAGIIVHKSSPIQSLDDIKPSTTIALGNFNSASSFYLPIYDLYGKTISVSTGHKGAKIRDMVINKEVDIGSAAMGDIINNKFPDLRLVGISRKIPGSGVYISPNLSENDQNSIKKVMLYASKKIKSYEQANYGDKSKDEQPVFEPDYTEFEKLMERVDSLLVCSDFSKNPVKLYCPEGFTPYEIIGIVNGSSIKGNNYTLKVTGQDFNIYIVNLDKKVFNELTNNGQLNALQGKKINIKITTNPHQTNQGLSIDITQIQQVKIIN</sequence>
<dbReference type="SUPFAM" id="SSF56112">
    <property type="entry name" value="Protein kinase-like (PK-like)"/>
    <property type="match status" value="1"/>
</dbReference>
<dbReference type="AlphaFoldDB" id="A0A7Z9E3J7"/>
<evidence type="ECO:0000256" key="1">
    <source>
        <dbReference type="ARBA" id="ARBA00012513"/>
    </source>
</evidence>
<evidence type="ECO:0000313" key="11">
    <source>
        <dbReference type="EMBL" id="VXD21611.1"/>
    </source>
</evidence>
<evidence type="ECO:0000256" key="6">
    <source>
        <dbReference type="ARBA" id="ARBA00022840"/>
    </source>
</evidence>
<evidence type="ECO:0000256" key="8">
    <source>
        <dbReference type="ARBA" id="ARBA00048679"/>
    </source>
</evidence>
<dbReference type="Pfam" id="PF00069">
    <property type="entry name" value="Pkinase"/>
    <property type="match status" value="1"/>
</dbReference>
<feature type="coiled-coil region" evidence="9">
    <location>
        <begin position="56"/>
        <end position="83"/>
    </location>
</feature>
<dbReference type="PANTHER" id="PTHR24363">
    <property type="entry name" value="SERINE/THREONINE PROTEIN KINASE"/>
    <property type="match status" value="1"/>
</dbReference>
<organism evidence="11 12">
    <name type="scientific">Planktothrix paucivesiculata PCC 9631</name>
    <dbReference type="NCBI Taxonomy" id="671071"/>
    <lineage>
        <taxon>Bacteria</taxon>
        <taxon>Bacillati</taxon>
        <taxon>Cyanobacteriota</taxon>
        <taxon>Cyanophyceae</taxon>
        <taxon>Oscillatoriophycideae</taxon>
        <taxon>Oscillatoriales</taxon>
        <taxon>Microcoleaceae</taxon>
        <taxon>Planktothrix</taxon>
    </lineage>
</organism>
<proteinExistence type="predicted"/>
<accession>A0A7Z9E3J7</accession>
<keyword evidence="12" id="KW-1185">Reference proteome</keyword>
<dbReference type="SMART" id="SM00220">
    <property type="entry name" value="S_TKc"/>
    <property type="match status" value="1"/>
</dbReference>
<name>A0A7Z9E3J7_9CYAN</name>
<dbReference type="Gene3D" id="3.40.190.10">
    <property type="entry name" value="Periplasmic binding protein-like II"/>
    <property type="match status" value="2"/>
</dbReference>
<dbReference type="RefSeq" id="WP_083619741.1">
    <property type="nucleotide sequence ID" value="NZ_LR735012.1"/>
</dbReference>
<dbReference type="GO" id="GO:0005524">
    <property type="term" value="F:ATP binding"/>
    <property type="evidence" value="ECO:0007669"/>
    <property type="project" value="UniProtKB-KW"/>
</dbReference>
<dbReference type="SUPFAM" id="SSF53850">
    <property type="entry name" value="Periplasmic binding protein-like II"/>
    <property type="match status" value="1"/>
</dbReference>
<comment type="catalytic activity">
    <reaction evidence="7">
        <text>L-threonyl-[protein] + ATP = O-phospho-L-threonyl-[protein] + ADP + H(+)</text>
        <dbReference type="Rhea" id="RHEA:46608"/>
        <dbReference type="Rhea" id="RHEA-COMP:11060"/>
        <dbReference type="Rhea" id="RHEA-COMP:11605"/>
        <dbReference type="ChEBI" id="CHEBI:15378"/>
        <dbReference type="ChEBI" id="CHEBI:30013"/>
        <dbReference type="ChEBI" id="CHEBI:30616"/>
        <dbReference type="ChEBI" id="CHEBI:61977"/>
        <dbReference type="ChEBI" id="CHEBI:456216"/>
        <dbReference type="EC" id="2.7.11.1"/>
    </reaction>
</comment>
<keyword evidence="9" id="KW-0175">Coiled coil</keyword>